<dbReference type="PANTHER" id="PTHR21184">
    <property type="entry name" value="MENORIN (DENDRITIC BRANCHING PROTEIN)"/>
    <property type="match status" value="1"/>
</dbReference>
<evidence type="ECO:0000313" key="5">
    <source>
        <dbReference type="RefSeq" id="XP_014673330.1"/>
    </source>
</evidence>
<evidence type="ECO:0000259" key="3">
    <source>
        <dbReference type="Pfam" id="PF10223"/>
    </source>
</evidence>
<organism evidence="4 5">
    <name type="scientific">Priapulus caudatus</name>
    <name type="common">Priapulid worm</name>
    <dbReference type="NCBI Taxonomy" id="37621"/>
    <lineage>
        <taxon>Eukaryota</taxon>
        <taxon>Metazoa</taxon>
        <taxon>Ecdysozoa</taxon>
        <taxon>Scalidophora</taxon>
        <taxon>Priapulida</taxon>
        <taxon>Priapulimorpha</taxon>
        <taxon>Priapulimorphida</taxon>
        <taxon>Priapulidae</taxon>
        <taxon>Priapulus</taxon>
    </lineage>
</organism>
<dbReference type="PANTHER" id="PTHR21184:SF6">
    <property type="entry name" value="CONSERVED PLASMA MEMBRANE PROTEIN"/>
    <property type="match status" value="1"/>
</dbReference>
<evidence type="ECO:0000313" key="4">
    <source>
        <dbReference type="Proteomes" id="UP000695022"/>
    </source>
</evidence>
<feature type="signal peptide" evidence="2">
    <location>
        <begin position="1"/>
        <end position="20"/>
    </location>
</feature>
<feature type="chain" id="PRO_5046059498" evidence="2">
    <location>
        <begin position="21"/>
        <end position="505"/>
    </location>
</feature>
<feature type="domain" description="Menorin-like" evidence="3">
    <location>
        <begin position="38"/>
        <end position="267"/>
    </location>
</feature>
<dbReference type="GeneID" id="106813651"/>
<proteinExistence type="inferred from homology"/>
<accession>A0ABM1EMA9</accession>
<keyword evidence="4" id="KW-1185">Reference proteome</keyword>
<dbReference type="Pfam" id="PF10223">
    <property type="entry name" value="Menorin_N"/>
    <property type="match status" value="1"/>
</dbReference>
<dbReference type="Proteomes" id="UP000695022">
    <property type="component" value="Unplaced"/>
</dbReference>
<comment type="similarity">
    <text evidence="1">Belongs to the menorin family.</text>
</comment>
<name>A0ABM1EMA9_PRICU</name>
<reference evidence="5" key="1">
    <citation type="submission" date="2025-08" db="UniProtKB">
        <authorList>
            <consortium name="RefSeq"/>
        </authorList>
    </citation>
    <scope>IDENTIFICATION</scope>
</reference>
<keyword evidence="2" id="KW-0732">Signal</keyword>
<dbReference type="RefSeq" id="XP_014673330.1">
    <property type="nucleotide sequence ID" value="XM_014817844.1"/>
</dbReference>
<gene>
    <name evidence="5" type="primary">LOC106813651</name>
</gene>
<evidence type="ECO:0000256" key="2">
    <source>
        <dbReference type="SAM" id="SignalP"/>
    </source>
</evidence>
<sequence>MVMWLLGFTMIVGTFTMSRGATNTDADILDVYPSSKGDGINVVWAHAVNSDATLTDALSDEAVMMLEADVILREGTNIPVMAHPPAVDSNLTLEEWLLRTVVTDKGMKLDFKQIDALDPAMDMLVKMDKDLHAPLWINADIVSGPNNLNAPVDPVQFIGTAVSKFPRMVLSLGWTTLYVSGGDAYTWRMMLDMMKLCYGLQQAVTFPVRAVWAHSSYDKWLWLTQLRPDFTVTVWHGANDPVNVDGLVSLRRHGDPRRIYYDLPPDLKKEFLDALEEGNVTPGAGGLPYTWNSTYWQVFPAEPSHEIYMTDMNVVLAGAGSDSASLNYSGSLAHVASITGRVRFLSNDLPGNPGDEVERSYVAVTMVIADHMLVVGFNDKGFVEIRTEGAGGDVTVVASHQDVALTSDCVSFEVAIAGKQVSATSTVVRCRDAADTPDNAGASASVMSPLGGETVAKLSVRNTDAWHDALVEDLTVSSRSSAGSLLPVTVATYLLMTMVVGCSVV</sequence>
<protein>
    <submittedName>
        <fullName evidence="5">Protein FAM151A-like</fullName>
    </submittedName>
</protein>
<evidence type="ECO:0000256" key="1">
    <source>
        <dbReference type="ARBA" id="ARBA00044953"/>
    </source>
</evidence>
<dbReference type="InterPro" id="IPR019356">
    <property type="entry name" value="Menorin_dom"/>
</dbReference>